<dbReference type="GO" id="GO:0004725">
    <property type="term" value="F:protein tyrosine phosphatase activity"/>
    <property type="evidence" value="ECO:0007669"/>
    <property type="project" value="InterPro"/>
</dbReference>
<dbReference type="Pfam" id="PF24490">
    <property type="entry name" value="DUF7585"/>
    <property type="match status" value="1"/>
</dbReference>
<dbReference type="Pfam" id="PF24488">
    <property type="entry name" value="DUF7584"/>
    <property type="match status" value="1"/>
</dbReference>
<evidence type="ECO:0000256" key="2">
    <source>
        <dbReference type="SAM" id="SignalP"/>
    </source>
</evidence>
<accession>A0A0N4ZZR2</accession>
<sequence>MRIYIVIVITKLLLLSSWLMAQNATNPFPSAPKNVLPSGHIEYNLTHNSTSDVVMVKCPEKGYNHSKDLKGFTVEKILDNSVGFARQPNKLFFWSAFKISDASQNSLAITCGYFLKKTNLETPNKIYWKINVKWMVPTNVFEIAHAVDANGINANPMSDENKCDENNIKLSIVTFDKAKKNLTYIKAGNIGLNIMYAKQIFYFFKESKLNNVKELLFPCGIAIIYYEIPNFVVDGNTNRIKSSKNEEIFVVRSVSSESRKYNIKLLELGYLNAPEFYADEEISSQRMMYRNGEVKPFGTNEIIKQGELTVKDYEIIQFNYSALSRRKQYKEVIETFFFGPENTTIEEDLAPVNYKVPASDINAQCLINQYEYAYLAKIMANEESFDVDSSMADGETIHGFTKSKDGFSFPITDQEKFDLSCIYQTPDGTITIRQTFFGIKPTTTEAPQTTEKSSGDSEMATKIEDSQDKDSSMMHIIIIAVVVGVVLLCALIYFLLLRKKISIYMRMKEKKKVYPNIFALWEEIRKQTLVEFVKMIYDENYMSSKVKGIKIVKQLESEDTFLESATNLFTDTLIKCFKDIEGLIKANYVKEISSKRQYIISEGPSKSSISNFFKMLYLEDVAVVVSILYKGVKNAVFWPDKATTYGDLKIDPMESTKGLSVSKFTFKLTLESKDPKTVTIFHVQDWREFDLPASTKDLIDLYKNVSGVAGDKTVVVHNSREPGTRVFIFTYFACIFERMIEDKGIENPMDVIKEIREKCFGGCITTKEFALIISALITHFFDNGYLVDSDKEKSKFFKEYGTYMCESPVPDSTVEQNIVSLSKFLSAMDKGKIDEIIKRTRTVQVYASEVINKKCQRFYAILGDK</sequence>
<keyword evidence="1" id="KW-0472">Membrane</keyword>
<dbReference type="InterPro" id="IPR056005">
    <property type="entry name" value="DUF7583"/>
</dbReference>
<dbReference type="InterPro" id="IPR056007">
    <property type="entry name" value="DUF7585"/>
</dbReference>
<evidence type="ECO:0000313" key="4">
    <source>
        <dbReference type="Proteomes" id="UP000038045"/>
    </source>
</evidence>
<dbReference type="PANTHER" id="PTHR19134">
    <property type="entry name" value="RECEPTOR-TYPE TYROSINE-PROTEIN PHOSPHATASE"/>
    <property type="match status" value="1"/>
</dbReference>
<evidence type="ECO:0000259" key="3">
    <source>
        <dbReference type="PROSITE" id="PS50055"/>
    </source>
</evidence>
<dbReference type="AlphaFoldDB" id="A0A0N4ZZR2"/>
<keyword evidence="1" id="KW-1133">Transmembrane helix</keyword>
<dbReference type="PROSITE" id="PS50055">
    <property type="entry name" value="TYR_PHOSPHATASE_PTP"/>
    <property type="match status" value="1"/>
</dbReference>
<dbReference type="InterPro" id="IPR056006">
    <property type="entry name" value="DUF7584"/>
</dbReference>
<organism evidence="4 5">
    <name type="scientific">Parastrongyloides trichosuri</name>
    <name type="common">Possum-specific nematode worm</name>
    <dbReference type="NCBI Taxonomy" id="131310"/>
    <lineage>
        <taxon>Eukaryota</taxon>
        <taxon>Metazoa</taxon>
        <taxon>Ecdysozoa</taxon>
        <taxon>Nematoda</taxon>
        <taxon>Chromadorea</taxon>
        <taxon>Rhabditida</taxon>
        <taxon>Tylenchina</taxon>
        <taxon>Panagrolaimomorpha</taxon>
        <taxon>Strongyloidoidea</taxon>
        <taxon>Strongyloididae</taxon>
        <taxon>Parastrongyloides</taxon>
    </lineage>
</organism>
<dbReference type="InterPro" id="IPR050348">
    <property type="entry name" value="Protein-Tyr_Phosphatase"/>
</dbReference>
<dbReference type="PANTHER" id="PTHR19134:SF449">
    <property type="entry name" value="TYROSINE-PROTEIN PHOSPHATASE 1"/>
    <property type="match status" value="1"/>
</dbReference>
<protein>
    <submittedName>
        <fullName evidence="5">Tyrosine-protein phosphatase domain-containing protein</fullName>
    </submittedName>
</protein>
<feature type="transmembrane region" description="Helical" evidence="1">
    <location>
        <begin position="473"/>
        <end position="497"/>
    </location>
</feature>
<proteinExistence type="predicted"/>
<feature type="chain" id="PRO_5005892528" evidence="2">
    <location>
        <begin position="22"/>
        <end position="865"/>
    </location>
</feature>
<reference evidence="5" key="1">
    <citation type="submission" date="2017-02" db="UniProtKB">
        <authorList>
            <consortium name="WormBaseParasite"/>
        </authorList>
    </citation>
    <scope>IDENTIFICATION</scope>
</reference>
<keyword evidence="4" id="KW-1185">Reference proteome</keyword>
<name>A0A0N4ZZR2_PARTI</name>
<keyword evidence="2" id="KW-0732">Signal</keyword>
<dbReference type="Pfam" id="PF24486">
    <property type="entry name" value="DUF7583"/>
    <property type="match status" value="1"/>
</dbReference>
<dbReference type="InterPro" id="IPR029021">
    <property type="entry name" value="Prot-tyrosine_phosphatase-like"/>
</dbReference>
<dbReference type="STRING" id="131310.A0A0N4ZZR2"/>
<evidence type="ECO:0000313" key="5">
    <source>
        <dbReference type="WBParaSite" id="PTRK_0001447100.1"/>
    </source>
</evidence>
<dbReference type="SMART" id="SM00194">
    <property type="entry name" value="PTPc"/>
    <property type="match status" value="1"/>
</dbReference>
<dbReference type="InterPro" id="IPR000242">
    <property type="entry name" value="PTP_cat"/>
</dbReference>
<evidence type="ECO:0000256" key="1">
    <source>
        <dbReference type="SAM" id="Phobius"/>
    </source>
</evidence>
<dbReference type="Proteomes" id="UP000038045">
    <property type="component" value="Unplaced"/>
</dbReference>
<feature type="signal peptide" evidence="2">
    <location>
        <begin position="1"/>
        <end position="21"/>
    </location>
</feature>
<dbReference type="SUPFAM" id="SSF52799">
    <property type="entry name" value="(Phosphotyrosine protein) phosphatases II"/>
    <property type="match status" value="1"/>
</dbReference>
<dbReference type="Pfam" id="PF00102">
    <property type="entry name" value="Y_phosphatase"/>
    <property type="match status" value="1"/>
</dbReference>
<dbReference type="Gene3D" id="3.90.190.10">
    <property type="entry name" value="Protein tyrosine phosphatase superfamily"/>
    <property type="match status" value="1"/>
</dbReference>
<dbReference type="WBParaSite" id="PTRK_0001447100.1">
    <property type="protein sequence ID" value="PTRK_0001447100.1"/>
    <property type="gene ID" value="PTRK_0001447100"/>
</dbReference>
<feature type="domain" description="Tyrosine-protein phosphatase" evidence="3">
    <location>
        <begin position="583"/>
        <end position="779"/>
    </location>
</feature>
<keyword evidence="1" id="KW-0812">Transmembrane</keyword>